<dbReference type="InterPro" id="IPR043502">
    <property type="entry name" value="DNA/RNA_pol_sf"/>
</dbReference>
<feature type="region of interest" description="Disordered" evidence="1">
    <location>
        <begin position="279"/>
        <end position="307"/>
    </location>
</feature>
<feature type="domain" description="Integrase catalytic" evidence="2">
    <location>
        <begin position="530"/>
        <end position="633"/>
    </location>
</feature>
<evidence type="ECO:0000256" key="1">
    <source>
        <dbReference type="SAM" id="MobiDB-lite"/>
    </source>
</evidence>
<dbReference type="InterPro" id="IPR025724">
    <property type="entry name" value="GAG-pre-integrase_dom"/>
</dbReference>
<dbReference type="InterPro" id="IPR036397">
    <property type="entry name" value="RNaseH_sf"/>
</dbReference>
<gene>
    <name evidence="3" type="ORF">F3Y22_tig00110893pilonHSYRG00648</name>
</gene>
<name>A0A6A2ZIT9_HIBSY</name>
<dbReference type="SUPFAM" id="SSF53098">
    <property type="entry name" value="Ribonuclease H-like"/>
    <property type="match status" value="1"/>
</dbReference>
<dbReference type="PANTHER" id="PTHR11439">
    <property type="entry name" value="GAG-POL-RELATED RETROTRANSPOSON"/>
    <property type="match status" value="1"/>
</dbReference>
<reference evidence="3" key="1">
    <citation type="submission" date="2019-09" db="EMBL/GenBank/DDBJ databases">
        <title>Draft genome information of white flower Hibiscus syriacus.</title>
        <authorList>
            <person name="Kim Y.-M."/>
        </authorList>
    </citation>
    <scope>NUCLEOTIDE SEQUENCE [LARGE SCALE GENOMIC DNA]</scope>
    <source>
        <strain evidence="3">YM2019G1</strain>
    </source>
</reference>
<dbReference type="Pfam" id="PF00665">
    <property type="entry name" value="rve"/>
    <property type="match status" value="1"/>
</dbReference>
<dbReference type="Pfam" id="PF13976">
    <property type="entry name" value="gag_pre-integrs"/>
    <property type="match status" value="1"/>
</dbReference>
<dbReference type="InterPro" id="IPR001584">
    <property type="entry name" value="Integrase_cat-core"/>
</dbReference>
<dbReference type="SUPFAM" id="SSF56672">
    <property type="entry name" value="DNA/RNA polymerases"/>
    <property type="match status" value="1"/>
</dbReference>
<organism evidence="3 4">
    <name type="scientific">Hibiscus syriacus</name>
    <name type="common">Rose of Sharon</name>
    <dbReference type="NCBI Taxonomy" id="106335"/>
    <lineage>
        <taxon>Eukaryota</taxon>
        <taxon>Viridiplantae</taxon>
        <taxon>Streptophyta</taxon>
        <taxon>Embryophyta</taxon>
        <taxon>Tracheophyta</taxon>
        <taxon>Spermatophyta</taxon>
        <taxon>Magnoliopsida</taxon>
        <taxon>eudicotyledons</taxon>
        <taxon>Gunneridae</taxon>
        <taxon>Pentapetalae</taxon>
        <taxon>rosids</taxon>
        <taxon>malvids</taxon>
        <taxon>Malvales</taxon>
        <taxon>Malvaceae</taxon>
        <taxon>Malvoideae</taxon>
        <taxon>Hibiscus</taxon>
    </lineage>
</organism>
<dbReference type="GO" id="GO:0003676">
    <property type="term" value="F:nucleic acid binding"/>
    <property type="evidence" value="ECO:0007669"/>
    <property type="project" value="InterPro"/>
</dbReference>
<dbReference type="InterPro" id="IPR012337">
    <property type="entry name" value="RNaseH-like_sf"/>
</dbReference>
<dbReference type="Gene3D" id="3.30.420.10">
    <property type="entry name" value="Ribonuclease H-like superfamily/Ribonuclease H"/>
    <property type="match status" value="1"/>
</dbReference>
<dbReference type="GO" id="GO:0015074">
    <property type="term" value="P:DNA integration"/>
    <property type="evidence" value="ECO:0007669"/>
    <property type="project" value="InterPro"/>
</dbReference>
<dbReference type="InterPro" id="IPR057670">
    <property type="entry name" value="SH3_retrovirus"/>
</dbReference>
<proteinExistence type="predicted"/>
<dbReference type="InterPro" id="IPR013103">
    <property type="entry name" value="RVT_2"/>
</dbReference>
<keyword evidence="4" id="KW-1185">Reference proteome</keyword>
<accession>A0A6A2ZIT9</accession>
<comment type="caution">
    <text evidence="3">The sequence shown here is derived from an EMBL/GenBank/DDBJ whole genome shotgun (WGS) entry which is preliminary data.</text>
</comment>
<evidence type="ECO:0000259" key="2">
    <source>
        <dbReference type="PROSITE" id="PS50994"/>
    </source>
</evidence>
<dbReference type="EMBL" id="VEPZ02001150">
    <property type="protein sequence ID" value="KAE8690865.1"/>
    <property type="molecule type" value="Genomic_DNA"/>
</dbReference>
<dbReference type="Proteomes" id="UP000436088">
    <property type="component" value="Unassembled WGS sequence"/>
</dbReference>
<evidence type="ECO:0000313" key="4">
    <source>
        <dbReference type="Proteomes" id="UP000436088"/>
    </source>
</evidence>
<dbReference type="Pfam" id="PF25597">
    <property type="entry name" value="SH3_retrovirus"/>
    <property type="match status" value="1"/>
</dbReference>
<dbReference type="Pfam" id="PF14223">
    <property type="entry name" value="Retrotran_gag_2"/>
    <property type="match status" value="1"/>
</dbReference>
<dbReference type="Pfam" id="PF07727">
    <property type="entry name" value="RVT_2"/>
    <property type="match status" value="1"/>
</dbReference>
<protein>
    <recommendedName>
        <fullName evidence="2">Integrase catalytic domain-containing protein</fullName>
    </recommendedName>
</protein>
<dbReference type="PROSITE" id="PS50994">
    <property type="entry name" value="INTEGRASE"/>
    <property type="match status" value="1"/>
</dbReference>
<dbReference type="PANTHER" id="PTHR11439:SF467">
    <property type="entry name" value="INTEGRASE CATALYTIC DOMAIN-CONTAINING PROTEIN"/>
    <property type="match status" value="1"/>
</dbReference>
<evidence type="ECO:0000313" key="3">
    <source>
        <dbReference type="EMBL" id="KAE8690865.1"/>
    </source>
</evidence>
<sequence length="1342" mass="149715">MSISMLSSADWPRKQHRHDHSIASALPTTICLTWYHSLADPETASVYGTTLMEFSTWKTFTNKKVNIILDESNFLFWKQQVLLTVRSHRLERLLTGAASPLSTTVVNEHGDLVQNELYEDFVAQDSALESWLLSTISPHLLSQFVGVETAAAVWSTVQQFFANRSTTAVISLHYKLQSLKKGSDSMRTYLTRIKEVCDALDSCESAIPQAEHITSILKCLPHEYQPYIVFITTMKDALSLDKICSMLIDAETQLAGFDSQEDSLLMSAHIVQAGLKTAGHSYHDRGSGRSGSNNSGRGGGRGRGRPRVQYRAVARGESGPANYSGFETVFAVEDECMCCTKARSETQVCHSSQPQPRTTINTRDHWVVDSGATHHVTPDSAKVLNHKDLSGPSLMLNDLLLVPKITKNLLSVSKLARDNGVYFEFHASNCCVRDEGTGAVLLQGKEKDGLYLFHIDSLNNTSASFEANSVTASHNLYELWHRRLGHPAHDTLGKICKLLDVNVERSINETCVACHMGKGHKLPFSDSATVYDLPFQLVFTDLWGPSPIVSNGYKYYVSFVDARTRHTWLYLLKDKSQAAYAFQLFQQLVKTQFGLQIVSVQSDWGGEYLPLSRILAEAGISHRITCPHTSEQNVVMAVHLINRLPSRVLNGQSPFECMFNKKLDYGLLRVFGCRCFPHLRPFNVHKLDFRSQPCTFLGVSSQHKGFLCLTPDKCVVISCHVRFDEWHFPFATNQPIVQPSLGLPLSRSLDVVIDTKKLYTGDALVPSISQSPIGNTGHSTTHSVSDNESTVMTEFPSASQEDPATRSKCGVFKPKVYITFFDYVVPTTIEEAFQSAAWTEAVHAEYSALLDNETWVLVPLPADRNLVGCKWLFKLKRNPDGSVLRYKARLVAKGFTQVPGLDFQNTFSPVVKFSTVYVLLTMVVAQGWVLRHVDINNAFLNGDLHEDVYMQQPPEFVQCTSDGTPLVCKLKKALYGLRQAPHNWNDKLKASMLDFGFVESKANVSLFVRIQGDCYTYALVYVDDILITGTSTETVNQVVRMLSSRFSLKDIAFAVNKAVQYMQSPREIHLVAVKRILRYLAVSLDHGLVFSDSDARLCLKSFSDADWAGDASDRRSMSGYCVFLGGCLVAWNSKKQKTVSRSTMEAEYMSVADSAAEITWLAALLCDLGLSLRDVPVIWCDNTSIVALSINPVCHARSKHVELDVHFIREKIAAGTLRVSYVPAAFQVADGLTKLLTRPAFEQFREKLRVFAHCNMLNNPPPGTSNPTPTGNLPYFPPQPPYGDSLYGQPPPDPILPYFPYYYRKPPHQTDDQSPATKIGVGKPCMTMMIATAYLLAFIYFF</sequence>
<dbReference type="CDD" id="cd09272">
    <property type="entry name" value="RNase_HI_RT_Ty1"/>
    <property type="match status" value="1"/>
</dbReference>